<keyword evidence="1" id="KW-0812">Transmembrane</keyword>
<evidence type="ECO:0000313" key="3">
    <source>
        <dbReference type="Proteomes" id="UP000295443"/>
    </source>
</evidence>
<dbReference type="RefSeq" id="WP_131447656.1">
    <property type="nucleotide sequence ID" value="NZ_SJZB01000042.1"/>
</dbReference>
<evidence type="ECO:0000313" key="2">
    <source>
        <dbReference type="EMBL" id="TCJ12829.1"/>
    </source>
</evidence>
<proteinExistence type="predicted"/>
<protein>
    <submittedName>
        <fullName evidence="2">YggT family protein</fullName>
    </submittedName>
</protein>
<reference evidence="2 3" key="1">
    <citation type="submission" date="2019-03" db="EMBL/GenBank/DDBJ databases">
        <title>Genome sequence of Thiobacillaceae bacterium LSR1, a sulfur-oxidizing bacterium isolated from freshwater sediment.</title>
        <authorList>
            <person name="Li S."/>
        </authorList>
    </citation>
    <scope>NUCLEOTIDE SEQUENCE [LARGE SCALE GENOMIC DNA]</scope>
    <source>
        <strain evidence="2 3">LSR1</strain>
    </source>
</reference>
<keyword evidence="1" id="KW-0472">Membrane</keyword>
<accession>A0A4R1B8Z9</accession>
<sequence length="102" mass="11533">MDANALFQVIQLILRLLIYTFIGKGLLALLAGPGYRDNAVWRFFEAVTRPAWRLTRTLAPRFVRDGAIAWLAVFLLILANLCLYMLFHYLGWLTPPRGAGPA</sequence>
<evidence type="ECO:0000256" key="1">
    <source>
        <dbReference type="SAM" id="Phobius"/>
    </source>
</evidence>
<feature type="transmembrane region" description="Helical" evidence="1">
    <location>
        <begin position="12"/>
        <end position="32"/>
    </location>
</feature>
<dbReference type="Proteomes" id="UP000295443">
    <property type="component" value="Unassembled WGS sequence"/>
</dbReference>
<dbReference type="OrthoDB" id="7376104at2"/>
<dbReference type="AlphaFoldDB" id="A0A4R1B8Z9"/>
<gene>
    <name evidence="2" type="ORF">EZJ19_11360</name>
</gene>
<keyword evidence="3" id="KW-1185">Reference proteome</keyword>
<dbReference type="EMBL" id="SJZB01000042">
    <property type="protein sequence ID" value="TCJ12829.1"/>
    <property type="molecule type" value="Genomic_DNA"/>
</dbReference>
<comment type="caution">
    <text evidence="2">The sequence shown here is derived from an EMBL/GenBank/DDBJ whole genome shotgun (WGS) entry which is preliminary data.</text>
</comment>
<name>A0A4R1B8Z9_9PROT</name>
<feature type="transmembrane region" description="Helical" evidence="1">
    <location>
        <begin position="67"/>
        <end position="87"/>
    </location>
</feature>
<keyword evidence="1" id="KW-1133">Transmembrane helix</keyword>
<organism evidence="2 3">
    <name type="scientific">Parasulfuritortus cantonensis</name>
    <dbReference type="NCBI Taxonomy" id="2528202"/>
    <lineage>
        <taxon>Bacteria</taxon>
        <taxon>Pseudomonadati</taxon>
        <taxon>Pseudomonadota</taxon>
        <taxon>Betaproteobacteria</taxon>
        <taxon>Nitrosomonadales</taxon>
        <taxon>Thiobacillaceae</taxon>
        <taxon>Parasulfuritortus</taxon>
    </lineage>
</organism>